<keyword evidence="4" id="KW-1185">Reference proteome</keyword>
<feature type="transmembrane region" description="Helical" evidence="2">
    <location>
        <begin position="21"/>
        <end position="41"/>
    </location>
</feature>
<organism evidence="3 4">
    <name type="scientific">Eumeta variegata</name>
    <name type="common">Bagworm moth</name>
    <name type="synonym">Eumeta japonica</name>
    <dbReference type="NCBI Taxonomy" id="151549"/>
    <lineage>
        <taxon>Eukaryota</taxon>
        <taxon>Metazoa</taxon>
        <taxon>Ecdysozoa</taxon>
        <taxon>Arthropoda</taxon>
        <taxon>Hexapoda</taxon>
        <taxon>Insecta</taxon>
        <taxon>Pterygota</taxon>
        <taxon>Neoptera</taxon>
        <taxon>Endopterygota</taxon>
        <taxon>Lepidoptera</taxon>
        <taxon>Glossata</taxon>
        <taxon>Ditrysia</taxon>
        <taxon>Tineoidea</taxon>
        <taxon>Psychidae</taxon>
        <taxon>Oiketicinae</taxon>
        <taxon>Eumeta</taxon>
    </lineage>
</organism>
<gene>
    <name evidence="3" type="ORF">EVAR_18927_1</name>
</gene>
<reference evidence="3 4" key="1">
    <citation type="journal article" date="2019" name="Commun. Biol.">
        <title>The bagworm genome reveals a unique fibroin gene that provides high tensile strength.</title>
        <authorList>
            <person name="Kono N."/>
            <person name="Nakamura H."/>
            <person name="Ohtoshi R."/>
            <person name="Tomita M."/>
            <person name="Numata K."/>
            <person name="Arakawa K."/>
        </authorList>
    </citation>
    <scope>NUCLEOTIDE SEQUENCE [LARGE SCALE GENOMIC DNA]</scope>
</reference>
<sequence length="148" mass="16493">MTSAGRIGAARDEVLVGIHRLEMSLSLFLCMYVLAYVRVYVRTCVRVCMHAYLHVSVRVCENVCVHALLCACVWRQSGYTEIIVQEHPCESRGAVPRALRPSHHATPAAAPPHATLPRPGSHQPFFNPTTPPVRHTDLLPNNVVSYRD</sequence>
<evidence type="ECO:0000256" key="1">
    <source>
        <dbReference type="SAM" id="MobiDB-lite"/>
    </source>
</evidence>
<dbReference type="AlphaFoldDB" id="A0A4C1V3Z8"/>
<dbReference type="Proteomes" id="UP000299102">
    <property type="component" value="Unassembled WGS sequence"/>
</dbReference>
<dbReference type="EMBL" id="BGZK01000264">
    <property type="protein sequence ID" value="GBP32774.1"/>
    <property type="molecule type" value="Genomic_DNA"/>
</dbReference>
<evidence type="ECO:0000313" key="4">
    <source>
        <dbReference type="Proteomes" id="UP000299102"/>
    </source>
</evidence>
<proteinExistence type="predicted"/>
<keyword evidence="2" id="KW-0812">Transmembrane</keyword>
<accession>A0A4C1V3Z8</accession>
<keyword evidence="2" id="KW-1133">Transmembrane helix</keyword>
<comment type="caution">
    <text evidence="3">The sequence shown here is derived from an EMBL/GenBank/DDBJ whole genome shotgun (WGS) entry which is preliminary data.</text>
</comment>
<name>A0A4C1V3Z8_EUMVA</name>
<feature type="compositionally biased region" description="Low complexity" evidence="1">
    <location>
        <begin position="104"/>
        <end position="114"/>
    </location>
</feature>
<protein>
    <submittedName>
        <fullName evidence="3">Uncharacterized protein</fullName>
    </submittedName>
</protein>
<keyword evidence="2" id="KW-0472">Membrane</keyword>
<evidence type="ECO:0000313" key="3">
    <source>
        <dbReference type="EMBL" id="GBP32774.1"/>
    </source>
</evidence>
<feature type="region of interest" description="Disordered" evidence="1">
    <location>
        <begin position="95"/>
        <end position="114"/>
    </location>
</feature>
<evidence type="ECO:0000256" key="2">
    <source>
        <dbReference type="SAM" id="Phobius"/>
    </source>
</evidence>